<evidence type="ECO:0000259" key="17">
    <source>
        <dbReference type="PROSITE" id="PS50109"/>
    </source>
</evidence>
<dbReference type="SMART" id="SM00387">
    <property type="entry name" value="HATPase_c"/>
    <property type="match status" value="1"/>
</dbReference>
<evidence type="ECO:0000256" key="12">
    <source>
        <dbReference type="ARBA" id="ARBA00023012"/>
    </source>
</evidence>
<keyword evidence="13" id="KW-0411">Iron-sulfur</keyword>
<dbReference type="PRINTS" id="PR00344">
    <property type="entry name" value="BCTRLSENSOR"/>
</dbReference>
<comment type="subcellular location">
    <subcellularLocation>
        <location evidence="3">Cytoplasm</location>
    </subcellularLocation>
</comment>
<dbReference type="HOGENOM" id="CLU_591697_0_0_4"/>
<comment type="function">
    <text evidence="14">Member of the two-component regulatory system NreB/NreC involved in the control of dissimilatory nitrate/nitrite reduction in response to oxygen. NreB functions as a direct oxygen sensor histidine kinase which is autophosphorylated, in the absence of oxygen, probably at the conserved histidine residue, and transfers its phosphate group probably to a conserved aspartate residue of NreC. NreB/NreC activates the expression of the nitrate (narGHJI) and nitrite (nir) reductase operons, as well as the putative nitrate transporter gene narT.</text>
</comment>
<feature type="domain" description="Histidine kinase" evidence="17">
    <location>
        <begin position="376"/>
        <end position="465"/>
    </location>
</feature>
<proteinExistence type="predicted"/>
<keyword evidence="16" id="KW-0812">Transmembrane</keyword>
<evidence type="ECO:0000256" key="2">
    <source>
        <dbReference type="ARBA" id="ARBA00001966"/>
    </source>
</evidence>
<evidence type="ECO:0000256" key="8">
    <source>
        <dbReference type="ARBA" id="ARBA00022679"/>
    </source>
</evidence>
<keyword evidence="7" id="KW-0963">Cytoplasm</keyword>
<keyword evidence="10 18" id="KW-0418">Kinase</keyword>
<name>D5CN27_SIDLE</name>
<dbReference type="Gene3D" id="1.20.5.1930">
    <property type="match status" value="1"/>
</dbReference>
<feature type="transmembrane region" description="Helical" evidence="16">
    <location>
        <begin position="18"/>
        <end position="38"/>
    </location>
</feature>
<keyword evidence="16" id="KW-1133">Transmembrane helix</keyword>
<evidence type="ECO:0000256" key="13">
    <source>
        <dbReference type="ARBA" id="ARBA00023014"/>
    </source>
</evidence>
<dbReference type="GO" id="GO:0005737">
    <property type="term" value="C:cytoplasm"/>
    <property type="evidence" value="ECO:0007669"/>
    <property type="project" value="UniProtKB-SubCell"/>
</dbReference>
<feature type="transmembrane region" description="Helical" evidence="16">
    <location>
        <begin position="195"/>
        <end position="214"/>
    </location>
</feature>
<dbReference type="InterPro" id="IPR011712">
    <property type="entry name" value="Sig_transdc_His_kin_sub3_dim/P"/>
</dbReference>
<dbReference type="GO" id="GO:0046983">
    <property type="term" value="F:protein dimerization activity"/>
    <property type="evidence" value="ECO:0007669"/>
    <property type="project" value="InterPro"/>
</dbReference>
<evidence type="ECO:0000256" key="9">
    <source>
        <dbReference type="ARBA" id="ARBA00022723"/>
    </source>
</evidence>
<evidence type="ECO:0000256" key="5">
    <source>
        <dbReference type="ARBA" id="ARBA00017322"/>
    </source>
</evidence>
<dbReference type="EC" id="2.7.13.3" evidence="4"/>
<comment type="cofactor">
    <cofactor evidence="2">
        <name>[4Fe-4S] cluster</name>
        <dbReference type="ChEBI" id="CHEBI:49883"/>
    </cofactor>
</comment>
<evidence type="ECO:0000313" key="18">
    <source>
        <dbReference type="EMBL" id="ADE12724.1"/>
    </source>
</evidence>
<keyword evidence="11" id="KW-0408">Iron</keyword>
<dbReference type="OrthoDB" id="5298972at2"/>
<dbReference type="InterPro" id="IPR036890">
    <property type="entry name" value="HATPase_C_sf"/>
</dbReference>
<evidence type="ECO:0000256" key="10">
    <source>
        <dbReference type="ARBA" id="ARBA00022777"/>
    </source>
</evidence>
<keyword evidence="12" id="KW-0902">Two-component regulatory system</keyword>
<keyword evidence="16" id="KW-0472">Membrane</keyword>
<dbReference type="Pfam" id="PF07730">
    <property type="entry name" value="HisKA_3"/>
    <property type="match status" value="1"/>
</dbReference>
<dbReference type="EMBL" id="CP001965">
    <property type="protein sequence ID" value="ADE12724.1"/>
    <property type="molecule type" value="Genomic_DNA"/>
</dbReference>
<protein>
    <recommendedName>
        <fullName evidence="5">Oxygen sensor histidine kinase NreB</fullName>
        <ecNumber evidence="4">2.7.13.3</ecNumber>
    </recommendedName>
    <alternativeName>
        <fullName evidence="15">Nitrogen regulation protein B</fullName>
    </alternativeName>
</protein>
<evidence type="ECO:0000256" key="14">
    <source>
        <dbReference type="ARBA" id="ARBA00024827"/>
    </source>
</evidence>
<dbReference type="KEGG" id="slt:Slit_2499"/>
<dbReference type="InterPro" id="IPR004358">
    <property type="entry name" value="Sig_transdc_His_kin-like_C"/>
</dbReference>
<dbReference type="GO" id="GO:0000155">
    <property type="term" value="F:phosphorelay sensor kinase activity"/>
    <property type="evidence" value="ECO:0007669"/>
    <property type="project" value="InterPro"/>
</dbReference>
<dbReference type="GO" id="GO:0051539">
    <property type="term" value="F:4 iron, 4 sulfur cluster binding"/>
    <property type="evidence" value="ECO:0007669"/>
    <property type="project" value="UniProtKB-KW"/>
</dbReference>
<organism evidence="18 19">
    <name type="scientific">Sideroxydans lithotrophicus (strain ES-1)</name>
    <dbReference type="NCBI Taxonomy" id="580332"/>
    <lineage>
        <taxon>Bacteria</taxon>
        <taxon>Pseudomonadati</taxon>
        <taxon>Pseudomonadota</taxon>
        <taxon>Betaproteobacteria</taxon>
        <taxon>Nitrosomonadales</taxon>
        <taxon>Gallionellaceae</taxon>
        <taxon>Sideroxydans</taxon>
    </lineage>
</organism>
<dbReference type="SUPFAM" id="SSF55874">
    <property type="entry name" value="ATPase domain of HSP90 chaperone/DNA topoisomerase II/histidine kinase"/>
    <property type="match status" value="1"/>
</dbReference>
<dbReference type="PANTHER" id="PTHR24421">
    <property type="entry name" value="NITRATE/NITRITE SENSOR PROTEIN NARX-RELATED"/>
    <property type="match status" value="1"/>
</dbReference>
<evidence type="ECO:0000256" key="15">
    <source>
        <dbReference type="ARBA" id="ARBA00030800"/>
    </source>
</evidence>
<dbReference type="AlphaFoldDB" id="D5CN27"/>
<dbReference type="PANTHER" id="PTHR24421:SF57">
    <property type="entry name" value="HISTIDINE KINASE DIMERISATION AND PHOSPHOACCEPTOR REGION"/>
    <property type="match status" value="1"/>
</dbReference>
<dbReference type="Pfam" id="PF02518">
    <property type="entry name" value="HATPase_c"/>
    <property type="match status" value="1"/>
</dbReference>
<dbReference type="InterPro" id="IPR003594">
    <property type="entry name" value="HATPase_dom"/>
</dbReference>
<evidence type="ECO:0000256" key="7">
    <source>
        <dbReference type="ARBA" id="ARBA00022490"/>
    </source>
</evidence>
<evidence type="ECO:0000256" key="6">
    <source>
        <dbReference type="ARBA" id="ARBA00022485"/>
    </source>
</evidence>
<dbReference type="CDD" id="cd16917">
    <property type="entry name" value="HATPase_UhpB-NarQ-NarX-like"/>
    <property type="match status" value="1"/>
</dbReference>
<dbReference type="Proteomes" id="UP000001625">
    <property type="component" value="Chromosome"/>
</dbReference>
<dbReference type="GO" id="GO:0016020">
    <property type="term" value="C:membrane"/>
    <property type="evidence" value="ECO:0007669"/>
    <property type="project" value="InterPro"/>
</dbReference>
<dbReference type="GO" id="GO:0046872">
    <property type="term" value="F:metal ion binding"/>
    <property type="evidence" value="ECO:0007669"/>
    <property type="project" value="UniProtKB-KW"/>
</dbReference>
<comment type="catalytic activity">
    <reaction evidence="1">
        <text>ATP + protein L-histidine = ADP + protein N-phospho-L-histidine.</text>
        <dbReference type="EC" id="2.7.13.3"/>
    </reaction>
</comment>
<evidence type="ECO:0000313" key="19">
    <source>
        <dbReference type="Proteomes" id="UP000001625"/>
    </source>
</evidence>
<dbReference type="InterPro" id="IPR005467">
    <property type="entry name" value="His_kinase_dom"/>
</dbReference>
<dbReference type="RefSeq" id="WP_013030622.1">
    <property type="nucleotide sequence ID" value="NC_013959.1"/>
</dbReference>
<keyword evidence="8" id="KW-0808">Transferase</keyword>
<dbReference type="PROSITE" id="PS50109">
    <property type="entry name" value="HIS_KIN"/>
    <property type="match status" value="1"/>
</dbReference>
<dbReference type="Gene3D" id="3.30.565.10">
    <property type="entry name" value="Histidine kinase-like ATPase, C-terminal domain"/>
    <property type="match status" value="1"/>
</dbReference>
<accession>D5CN27</accession>
<keyword evidence="6" id="KW-0004">4Fe-4S</keyword>
<evidence type="ECO:0000256" key="1">
    <source>
        <dbReference type="ARBA" id="ARBA00000085"/>
    </source>
</evidence>
<gene>
    <name evidence="18" type="ordered locus">Slit_2499</name>
</gene>
<evidence type="ECO:0000256" key="3">
    <source>
        <dbReference type="ARBA" id="ARBA00004496"/>
    </source>
</evidence>
<dbReference type="InterPro" id="IPR050482">
    <property type="entry name" value="Sensor_HK_TwoCompSys"/>
</dbReference>
<keyword evidence="19" id="KW-1185">Reference proteome</keyword>
<evidence type="ECO:0000256" key="16">
    <source>
        <dbReference type="SAM" id="Phobius"/>
    </source>
</evidence>
<evidence type="ECO:0000256" key="11">
    <source>
        <dbReference type="ARBA" id="ARBA00023004"/>
    </source>
</evidence>
<keyword evidence="9" id="KW-0479">Metal-binding</keyword>
<sequence>MFTALQLAFRRLSFSRQFLLAIVAVLTTGMLVIGSWIGHLIETNAVNRTAAISAVYLESMSAAKLQGWPKNGTVDEATHEELDRIFIDGPLHREVLRFKLWDANGRIDYSNDHAQIGHVFPVRGRLAAAFAGKVQAQISDLKEIDNLPEQISWNQLLEIYVPIRSANDGKVYAVAEFYLSVANLQQDIRAAQQRSWGLVALSSLAVYLLLYSLVRRASNTIVVQQRDLRSQLQQLHHVLDENERMREQLREAGVSTTALNEEFLLRIAADLHDGPAQTIAFALMRFDEFATTCQGCLSSQGDAPNELNSIQNALQLSLKDVRKISSGLAIPGMTELSLADTARRAVLDFERLSGQKVQTEIDENLGNAPLAVKITVYRLLQESLTNCWRHAPGGSPQVSVQNSDGEVLVTVIDHGVGFDPQAAAVAGRLGLAFMRERVRLLGGIFELDSAPGRGTSIRVRLPLSTDEMIHV</sequence>
<reference evidence="18 19" key="1">
    <citation type="submission" date="2010-03" db="EMBL/GenBank/DDBJ databases">
        <title>Complete sequence of Sideroxydans lithotrophicus ES-1.</title>
        <authorList>
            <consortium name="US DOE Joint Genome Institute"/>
            <person name="Lucas S."/>
            <person name="Copeland A."/>
            <person name="Lapidus A."/>
            <person name="Cheng J.-F."/>
            <person name="Bruce D."/>
            <person name="Goodwin L."/>
            <person name="Pitluck S."/>
            <person name="Munk A.C."/>
            <person name="Detter J.C."/>
            <person name="Han C."/>
            <person name="Tapia R."/>
            <person name="Larimer F."/>
            <person name="Land M."/>
            <person name="Hauser L."/>
            <person name="Kyrpides N."/>
            <person name="Ivanova N."/>
            <person name="Emerson D."/>
            <person name="Woyke T."/>
        </authorList>
    </citation>
    <scope>NUCLEOTIDE SEQUENCE [LARGE SCALE GENOMIC DNA]</scope>
    <source>
        <strain evidence="18 19">ES-1</strain>
    </source>
</reference>
<dbReference type="STRING" id="580332.Slit_2499"/>
<dbReference type="eggNOG" id="COG4585">
    <property type="taxonomic scope" value="Bacteria"/>
</dbReference>
<evidence type="ECO:0000256" key="4">
    <source>
        <dbReference type="ARBA" id="ARBA00012438"/>
    </source>
</evidence>